<dbReference type="EMBL" id="JACHIP010000017">
    <property type="protein sequence ID" value="MBB5060677.1"/>
    <property type="molecule type" value="Genomic_DNA"/>
</dbReference>
<sequence length="143" mass="15617">MPRPYTLRIPVEEDYLEAAGEAFYNFAYAEGVIAYLVNSLIPGYITLTRGRTADEIARDLKLASSVKPNADIDSVAEAFSSLVAKRDSLLLARPITSKDDGQILSSLGDSVAHSWVIDDLWKFAEEAQDVALDAQKLIVPAKS</sequence>
<organism evidence="1 2">
    <name type="scientific">Granulicella aggregans</name>
    <dbReference type="NCBI Taxonomy" id="474949"/>
    <lineage>
        <taxon>Bacteria</taxon>
        <taxon>Pseudomonadati</taxon>
        <taxon>Acidobacteriota</taxon>
        <taxon>Terriglobia</taxon>
        <taxon>Terriglobales</taxon>
        <taxon>Acidobacteriaceae</taxon>
        <taxon>Granulicella</taxon>
    </lineage>
</organism>
<keyword evidence="2" id="KW-1185">Reference proteome</keyword>
<dbReference type="RefSeq" id="WP_184223102.1">
    <property type="nucleotide sequence ID" value="NZ_JACHIP010000017.1"/>
</dbReference>
<dbReference type="AlphaFoldDB" id="A0A7W8E6H3"/>
<reference evidence="1 2" key="1">
    <citation type="submission" date="2020-08" db="EMBL/GenBank/DDBJ databases">
        <title>Genomic Encyclopedia of Type Strains, Phase IV (KMG-V): Genome sequencing to study the core and pangenomes of soil and plant-associated prokaryotes.</title>
        <authorList>
            <person name="Whitman W."/>
        </authorList>
    </citation>
    <scope>NUCLEOTIDE SEQUENCE [LARGE SCALE GENOMIC DNA]</scope>
    <source>
        <strain evidence="1 2">M8UP14</strain>
    </source>
</reference>
<evidence type="ECO:0000313" key="2">
    <source>
        <dbReference type="Proteomes" id="UP000540989"/>
    </source>
</evidence>
<gene>
    <name evidence="1" type="ORF">HDF16_005413</name>
</gene>
<protein>
    <submittedName>
        <fullName evidence="1">Uncharacterized protein</fullName>
    </submittedName>
</protein>
<comment type="caution">
    <text evidence="1">The sequence shown here is derived from an EMBL/GenBank/DDBJ whole genome shotgun (WGS) entry which is preliminary data.</text>
</comment>
<proteinExistence type="predicted"/>
<name>A0A7W8E6H3_9BACT</name>
<evidence type="ECO:0000313" key="1">
    <source>
        <dbReference type="EMBL" id="MBB5060677.1"/>
    </source>
</evidence>
<accession>A0A7W8E6H3</accession>
<dbReference type="Proteomes" id="UP000540989">
    <property type="component" value="Unassembled WGS sequence"/>
</dbReference>